<evidence type="ECO:0000256" key="6">
    <source>
        <dbReference type="ARBA" id="ARBA00022842"/>
    </source>
</evidence>
<organism evidence="8 9">
    <name type="scientific">Bacillus spongiae</name>
    <dbReference type="NCBI Taxonomy" id="2683610"/>
    <lineage>
        <taxon>Bacteria</taxon>
        <taxon>Bacillati</taxon>
        <taxon>Bacillota</taxon>
        <taxon>Bacilli</taxon>
        <taxon>Bacillales</taxon>
        <taxon>Bacillaceae</taxon>
        <taxon>Bacillus</taxon>
    </lineage>
</organism>
<keyword evidence="6" id="KW-0460">Magnesium</keyword>
<sequence>MTKVHLLTRKEEIDEFKLKKDHKVAVVLDILLATTTITSALYDGATEVIPVLNRWEAEEIFQRGRKEETILAGEEQAKPIKGFIYPSPLLIRPAIKGKRLILSTTNGTVALRKAAVAKKVYIASLLNNQAVSEAIHADKKADCIIVICAGNSGEFCLEDFYGAGDFIHCLTKNHKQDYTLTDAAKAALYFYQSSSKIYDILSSSHVGQLMKRFDAIEEVIFASKKGSIPIVPILKGQKVIIEHSIQRKE</sequence>
<evidence type="ECO:0000256" key="2">
    <source>
        <dbReference type="ARBA" id="ARBA00009997"/>
    </source>
</evidence>
<comment type="similarity">
    <text evidence="2">Belongs to the ComB family.</text>
</comment>
<dbReference type="Gene3D" id="3.90.1560.10">
    <property type="entry name" value="ComB-like"/>
    <property type="match status" value="1"/>
</dbReference>
<protein>
    <recommendedName>
        <fullName evidence="4">Probable 2-phosphosulfolactate phosphatase</fullName>
        <ecNumber evidence="3">3.1.3.71</ecNumber>
    </recommendedName>
</protein>
<evidence type="ECO:0000256" key="3">
    <source>
        <dbReference type="ARBA" id="ARBA00012953"/>
    </source>
</evidence>
<comment type="cofactor">
    <cofactor evidence="1">
        <name>Mg(2+)</name>
        <dbReference type="ChEBI" id="CHEBI:18420"/>
    </cofactor>
</comment>
<evidence type="ECO:0000313" key="9">
    <source>
        <dbReference type="Proteomes" id="UP001312865"/>
    </source>
</evidence>
<proteinExistence type="inferred from homology"/>
<dbReference type="PANTHER" id="PTHR37311">
    <property type="entry name" value="2-PHOSPHOSULFOLACTATE PHOSPHATASE-RELATED"/>
    <property type="match status" value="1"/>
</dbReference>
<evidence type="ECO:0000256" key="7">
    <source>
        <dbReference type="ARBA" id="ARBA00033711"/>
    </source>
</evidence>
<dbReference type="EC" id="3.1.3.71" evidence="3"/>
<comment type="caution">
    <text evidence="8">The sequence shown here is derived from an EMBL/GenBank/DDBJ whole genome shotgun (WGS) entry which is preliminary data.</text>
</comment>
<dbReference type="InterPro" id="IPR005238">
    <property type="entry name" value="ComB-like"/>
</dbReference>
<evidence type="ECO:0000256" key="1">
    <source>
        <dbReference type="ARBA" id="ARBA00001946"/>
    </source>
</evidence>
<accession>A0ABU8HCL1</accession>
<dbReference type="RefSeq" id="WP_336586370.1">
    <property type="nucleotide sequence ID" value="NZ_JBBAXC010000005.1"/>
</dbReference>
<evidence type="ECO:0000256" key="4">
    <source>
        <dbReference type="ARBA" id="ARBA00021948"/>
    </source>
</evidence>
<dbReference type="Pfam" id="PF04029">
    <property type="entry name" value="2-ph_phosp"/>
    <property type="match status" value="1"/>
</dbReference>
<comment type="catalytic activity">
    <reaction evidence="7">
        <text>(2R)-O-phospho-3-sulfolactate + H2O = (2R)-3-sulfolactate + phosphate</text>
        <dbReference type="Rhea" id="RHEA:23416"/>
        <dbReference type="ChEBI" id="CHEBI:15377"/>
        <dbReference type="ChEBI" id="CHEBI:15597"/>
        <dbReference type="ChEBI" id="CHEBI:43474"/>
        <dbReference type="ChEBI" id="CHEBI:58738"/>
        <dbReference type="EC" id="3.1.3.71"/>
    </reaction>
</comment>
<keyword evidence="9" id="KW-1185">Reference proteome</keyword>
<gene>
    <name evidence="8" type="ORF">WAK64_07635</name>
</gene>
<name>A0ABU8HCL1_9BACI</name>
<reference evidence="8 9" key="1">
    <citation type="journal article" date="2018" name="J. Microbiol.">
        <title>Bacillus spongiae sp. nov., isolated from sponge of Jeju Island.</title>
        <authorList>
            <person name="Lee G.E."/>
            <person name="Im W.T."/>
            <person name="Park J.S."/>
        </authorList>
    </citation>
    <scope>NUCLEOTIDE SEQUENCE [LARGE SCALE GENOMIC DNA]</scope>
    <source>
        <strain evidence="8 9">135PIL107-10</strain>
    </source>
</reference>
<evidence type="ECO:0000313" key="8">
    <source>
        <dbReference type="EMBL" id="MEI5906928.1"/>
    </source>
</evidence>
<dbReference type="PANTHER" id="PTHR37311:SF1">
    <property type="entry name" value="2-PHOSPHOSULFOLACTATE PHOSPHATASE-RELATED"/>
    <property type="match status" value="1"/>
</dbReference>
<dbReference type="EMBL" id="JBBAXC010000005">
    <property type="protein sequence ID" value="MEI5906928.1"/>
    <property type="molecule type" value="Genomic_DNA"/>
</dbReference>
<dbReference type="Proteomes" id="UP001312865">
    <property type="component" value="Unassembled WGS sequence"/>
</dbReference>
<keyword evidence="5" id="KW-0378">Hydrolase</keyword>
<dbReference type="SUPFAM" id="SSF142823">
    <property type="entry name" value="ComB-like"/>
    <property type="match status" value="1"/>
</dbReference>
<dbReference type="InterPro" id="IPR036702">
    <property type="entry name" value="ComB-like_sf"/>
</dbReference>
<evidence type="ECO:0000256" key="5">
    <source>
        <dbReference type="ARBA" id="ARBA00022801"/>
    </source>
</evidence>